<feature type="compositionally biased region" description="Gly residues" evidence="6">
    <location>
        <begin position="561"/>
        <end position="588"/>
    </location>
</feature>
<protein>
    <recommendedName>
        <fullName evidence="7">RRM domain-containing protein</fullName>
    </recommendedName>
</protein>
<dbReference type="InterPro" id="IPR039722">
    <property type="entry name" value="Upf3"/>
</dbReference>
<dbReference type="FunFam" id="3.30.70.330:FF:000637">
    <property type="entry name" value="Nonsense-mediated mRNA decay protein Upf3, putative"/>
    <property type="match status" value="1"/>
</dbReference>
<accession>A0A6A7BN61</accession>
<feature type="compositionally biased region" description="Basic and acidic residues" evidence="6">
    <location>
        <begin position="238"/>
        <end position="257"/>
    </location>
</feature>
<dbReference type="EMBL" id="MU006289">
    <property type="protein sequence ID" value="KAF2855955.1"/>
    <property type="molecule type" value="Genomic_DNA"/>
</dbReference>
<dbReference type="PROSITE" id="PS50102">
    <property type="entry name" value="RRM"/>
    <property type="match status" value="1"/>
</dbReference>
<dbReference type="AlphaFoldDB" id="A0A6A7BN61"/>
<feature type="region of interest" description="Disordered" evidence="6">
    <location>
        <begin position="128"/>
        <end position="151"/>
    </location>
</feature>
<evidence type="ECO:0000256" key="2">
    <source>
        <dbReference type="ARBA" id="ARBA00005991"/>
    </source>
</evidence>
<dbReference type="PANTHER" id="PTHR13112">
    <property type="entry name" value="UPF3 REGULATOR OF NONSENSE TRANSCRIPTS-LIKE PROTEIN"/>
    <property type="match status" value="1"/>
</dbReference>
<keyword evidence="3" id="KW-0866">Nonsense-mediated mRNA decay</keyword>
<feature type="compositionally biased region" description="Basic and acidic residues" evidence="6">
    <location>
        <begin position="211"/>
        <end position="230"/>
    </location>
</feature>
<dbReference type="InterPro" id="IPR005120">
    <property type="entry name" value="UPF3_dom"/>
</dbReference>
<feature type="region of interest" description="Disordered" evidence="6">
    <location>
        <begin position="1"/>
        <end position="33"/>
    </location>
</feature>
<dbReference type="InterPro" id="IPR000504">
    <property type="entry name" value="RRM_dom"/>
</dbReference>
<dbReference type="SUPFAM" id="SSF54928">
    <property type="entry name" value="RNA-binding domain, RBD"/>
    <property type="match status" value="2"/>
</dbReference>
<dbReference type="InterPro" id="IPR035979">
    <property type="entry name" value="RBD_domain_sf"/>
</dbReference>
<dbReference type="Pfam" id="PF03467">
    <property type="entry name" value="Smg4_UPF3"/>
    <property type="match status" value="1"/>
</dbReference>
<feature type="compositionally biased region" description="Basic and acidic residues" evidence="6">
    <location>
        <begin position="361"/>
        <end position="373"/>
    </location>
</feature>
<proteinExistence type="inferred from homology"/>
<name>A0A6A7BN61_9PLEO</name>
<sequence length="621" mass="64958">MGPQAGANGVVPVTLLQKNNAPSQAPRGPKAAQPRLKLVCRRLPPGLTKAEFEGLLGAEWKVGAGKLDWVSYRKGKISTDAAKPSRPSRAYIHVTRQEHVKVLGDFVRASTIHDAAKSWQDPALVGPPTLEYAPYPKMPGGRRRNDNRQGTIDQDQEFKDFLESLTNPITKPPAPDNEGQKDKVKTTPLIEALREKKANREKPSSKASRQARADAKEDASDKKILAKPGKENALNAGDKNRRLNKGEKAEAAAKEAVKIANKQASSSRSSTSSAANDKSSASAASERKRGNVATVKSMLQRDLGVGPAPNRRRGTKREVGSAAPDAALQAKDGPATDDKAKEPHPIQSATSVAADKNAQAQKKERPTRAERRAFKAGTTDKFAEKPTPNDAKVQTPAKTSAPQILKKPQGAIAPKGTAGSRAPPAEAATAKSSPVSVQVQVASQKIDAPAALQPAPLPRPAPQSPSPAPMSKQAFLKHANPSQGITEPLIEEAMKAFGGIDRVEIDKRKGFAYVDFAEPIGLQKAMAASPIKIAQGAVQVLERKEKIARAPRFVPPPTGPARGGHGGRGGFAPRGGRGGRGSVRGGSHVGAAPGSSTTGSTPGAPASAAAAAAPTTTPAAT</sequence>
<evidence type="ECO:0000313" key="8">
    <source>
        <dbReference type="EMBL" id="KAF2855955.1"/>
    </source>
</evidence>
<dbReference type="GO" id="GO:0005730">
    <property type="term" value="C:nucleolus"/>
    <property type="evidence" value="ECO:0007669"/>
    <property type="project" value="TreeGrafter"/>
</dbReference>
<dbReference type="GO" id="GO:0005737">
    <property type="term" value="C:cytoplasm"/>
    <property type="evidence" value="ECO:0007669"/>
    <property type="project" value="TreeGrafter"/>
</dbReference>
<dbReference type="Gene3D" id="3.30.70.330">
    <property type="match status" value="2"/>
</dbReference>
<evidence type="ECO:0000259" key="7">
    <source>
        <dbReference type="PROSITE" id="PS50102"/>
    </source>
</evidence>
<dbReference type="SMART" id="SM00360">
    <property type="entry name" value="RRM"/>
    <property type="match status" value="1"/>
</dbReference>
<dbReference type="OrthoDB" id="18087at2759"/>
<comment type="similarity">
    <text evidence="2">Belongs to the RENT3 family.</text>
</comment>
<evidence type="ECO:0000256" key="6">
    <source>
        <dbReference type="SAM" id="MobiDB-lite"/>
    </source>
</evidence>
<gene>
    <name evidence="8" type="ORF">T440DRAFT_550365</name>
</gene>
<feature type="compositionally biased region" description="Pro residues" evidence="6">
    <location>
        <begin position="455"/>
        <end position="468"/>
    </location>
</feature>
<feature type="domain" description="RRM" evidence="7">
    <location>
        <begin position="472"/>
        <end position="552"/>
    </location>
</feature>
<dbReference type="GO" id="GO:0003729">
    <property type="term" value="F:mRNA binding"/>
    <property type="evidence" value="ECO:0007669"/>
    <property type="project" value="TreeGrafter"/>
</dbReference>
<feature type="compositionally biased region" description="Low complexity" evidence="6">
    <location>
        <begin position="589"/>
        <end position="621"/>
    </location>
</feature>
<feature type="compositionally biased region" description="Low complexity" evidence="6">
    <location>
        <begin position="258"/>
        <end position="284"/>
    </location>
</feature>
<evidence type="ECO:0000256" key="3">
    <source>
        <dbReference type="ARBA" id="ARBA00023161"/>
    </source>
</evidence>
<organism evidence="8 9">
    <name type="scientific">Plenodomus tracheiphilus IPT5</name>
    <dbReference type="NCBI Taxonomy" id="1408161"/>
    <lineage>
        <taxon>Eukaryota</taxon>
        <taxon>Fungi</taxon>
        <taxon>Dikarya</taxon>
        <taxon>Ascomycota</taxon>
        <taxon>Pezizomycotina</taxon>
        <taxon>Dothideomycetes</taxon>
        <taxon>Pleosporomycetidae</taxon>
        <taxon>Pleosporales</taxon>
        <taxon>Pleosporineae</taxon>
        <taxon>Leptosphaeriaceae</taxon>
        <taxon>Plenodomus</taxon>
    </lineage>
</organism>
<keyword evidence="5" id="KW-0694">RNA-binding</keyword>
<reference evidence="8" key="1">
    <citation type="submission" date="2020-01" db="EMBL/GenBank/DDBJ databases">
        <authorList>
            <consortium name="DOE Joint Genome Institute"/>
            <person name="Haridas S."/>
            <person name="Albert R."/>
            <person name="Binder M."/>
            <person name="Bloem J."/>
            <person name="Labutti K."/>
            <person name="Salamov A."/>
            <person name="Andreopoulos B."/>
            <person name="Baker S.E."/>
            <person name="Barry K."/>
            <person name="Bills G."/>
            <person name="Bluhm B.H."/>
            <person name="Cannon C."/>
            <person name="Castanera R."/>
            <person name="Culley D.E."/>
            <person name="Daum C."/>
            <person name="Ezra D."/>
            <person name="Gonzalez J.B."/>
            <person name="Henrissat B."/>
            <person name="Kuo A."/>
            <person name="Liang C."/>
            <person name="Lipzen A."/>
            <person name="Lutzoni F."/>
            <person name="Magnuson J."/>
            <person name="Mondo S."/>
            <person name="Nolan M."/>
            <person name="Ohm R."/>
            <person name="Pangilinan J."/>
            <person name="Park H.-J."/>
            <person name="Ramirez L."/>
            <person name="Alfaro M."/>
            <person name="Sun H."/>
            <person name="Tritt A."/>
            <person name="Yoshinaga Y."/>
            <person name="Zwiers L.-H."/>
            <person name="Turgeon B.G."/>
            <person name="Goodwin S.B."/>
            <person name="Spatafora J.W."/>
            <person name="Crous P.W."/>
            <person name="Grigoriev I.V."/>
        </authorList>
    </citation>
    <scope>NUCLEOTIDE SEQUENCE</scope>
    <source>
        <strain evidence="8">IPT5</strain>
    </source>
</reference>
<evidence type="ECO:0000256" key="4">
    <source>
        <dbReference type="ARBA" id="ARBA00023242"/>
    </source>
</evidence>
<feature type="region of interest" description="Disordered" evidence="6">
    <location>
        <begin position="166"/>
        <end position="185"/>
    </location>
</feature>
<evidence type="ECO:0000256" key="5">
    <source>
        <dbReference type="PROSITE-ProRule" id="PRU00176"/>
    </source>
</evidence>
<feature type="compositionally biased region" description="Basic and acidic residues" evidence="6">
    <location>
        <begin position="193"/>
        <end position="204"/>
    </location>
</feature>
<feature type="compositionally biased region" description="Basic and acidic residues" evidence="6">
    <location>
        <begin position="334"/>
        <end position="344"/>
    </location>
</feature>
<dbReference type="CDD" id="cd12455">
    <property type="entry name" value="RRM_like_Smg4_UPF3"/>
    <property type="match status" value="1"/>
</dbReference>
<dbReference type="Proteomes" id="UP000799423">
    <property type="component" value="Unassembled WGS sequence"/>
</dbReference>
<dbReference type="InterPro" id="IPR012677">
    <property type="entry name" value="Nucleotide-bd_a/b_plait_sf"/>
</dbReference>
<feature type="region of interest" description="Disordered" evidence="6">
    <location>
        <begin position="193"/>
        <end position="475"/>
    </location>
</feature>
<keyword evidence="4" id="KW-0539">Nucleus</keyword>
<evidence type="ECO:0000256" key="1">
    <source>
        <dbReference type="ARBA" id="ARBA00004123"/>
    </source>
</evidence>
<dbReference type="CDD" id="cd00590">
    <property type="entry name" value="RRM_SF"/>
    <property type="match status" value="1"/>
</dbReference>
<comment type="subcellular location">
    <subcellularLocation>
        <location evidence="1">Nucleus</location>
    </subcellularLocation>
</comment>
<evidence type="ECO:0000313" key="9">
    <source>
        <dbReference type="Proteomes" id="UP000799423"/>
    </source>
</evidence>
<dbReference type="GO" id="GO:0000184">
    <property type="term" value="P:nuclear-transcribed mRNA catabolic process, nonsense-mediated decay"/>
    <property type="evidence" value="ECO:0007669"/>
    <property type="project" value="UniProtKB-KW"/>
</dbReference>
<keyword evidence="9" id="KW-1185">Reference proteome</keyword>
<dbReference type="GO" id="GO:0045727">
    <property type="term" value="P:positive regulation of translation"/>
    <property type="evidence" value="ECO:0007669"/>
    <property type="project" value="TreeGrafter"/>
</dbReference>
<feature type="region of interest" description="Disordered" evidence="6">
    <location>
        <begin position="551"/>
        <end position="621"/>
    </location>
</feature>
<feature type="compositionally biased region" description="Low complexity" evidence="6">
    <location>
        <begin position="432"/>
        <end position="454"/>
    </location>
</feature>
<dbReference type="PANTHER" id="PTHR13112:SF0">
    <property type="entry name" value="FI21285P1"/>
    <property type="match status" value="1"/>
</dbReference>